<dbReference type="SMART" id="SM00248">
    <property type="entry name" value="ANK"/>
    <property type="match status" value="3"/>
</dbReference>
<keyword evidence="2 3" id="KW-0040">ANK repeat</keyword>
<dbReference type="OrthoDB" id="4772757at2759"/>
<evidence type="ECO:0000313" key="5">
    <source>
        <dbReference type="Proteomes" id="UP000504636"/>
    </source>
</evidence>
<reference evidence="6" key="2">
    <citation type="submission" date="2020-04" db="EMBL/GenBank/DDBJ databases">
        <authorList>
            <consortium name="NCBI Genome Project"/>
        </authorList>
    </citation>
    <scope>NUCLEOTIDE SEQUENCE</scope>
    <source>
        <strain evidence="6">CBS 304.34</strain>
    </source>
</reference>
<name>A0A6A6YUC0_9PEZI</name>
<dbReference type="PROSITE" id="PS50088">
    <property type="entry name" value="ANK_REPEAT"/>
    <property type="match status" value="3"/>
</dbReference>
<feature type="repeat" description="ANK" evidence="3">
    <location>
        <begin position="94"/>
        <end position="126"/>
    </location>
</feature>
<dbReference type="Pfam" id="PF13637">
    <property type="entry name" value="Ank_4"/>
    <property type="match status" value="1"/>
</dbReference>
<reference evidence="4 6" key="1">
    <citation type="journal article" date="2020" name="Stud. Mycol.">
        <title>101 Dothideomycetes genomes: a test case for predicting lifestyles and emergence of pathogens.</title>
        <authorList>
            <person name="Haridas S."/>
            <person name="Albert R."/>
            <person name="Binder M."/>
            <person name="Bloem J."/>
            <person name="Labutti K."/>
            <person name="Salamov A."/>
            <person name="Andreopoulos B."/>
            <person name="Baker S."/>
            <person name="Barry K."/>
            <person name="Bills G."/>
            <person name="Bluhm B."/>
            <person name="Cannon C."/>
            <person name="Castanera R."/>
            <person name="Culley D."/>
            <person name="Daum C."/>
            <person name="Ezra D."/>
            <person name="Gonzalez J."/>
            <person name="Henrissat B."/>
            <person name="Kuo A."/>
            <person name="Liang C."/>
            <person name="Lipzen A."/>
            <person name="Lutzoni F."/>
            <person name="Magnuson J."/>
            <person name="Mondo S."/>
            <person name="Nolan M."/>
            <person name="Ohm R."/>
            <person name="Pangilinan J."/>
            <person name="Park H.-J."/>
            <person name="Ramirez L."/>
            <person name="Alfaro M."/>
            <person name="Sun H."/>
            <person name="Tritt A."/>
            <person name="Yoshinaga Y."/>
            <person name="Zwiers L.-H."/>
            <person name="Turgeon B."/>
            <person name="Goodwin S."/>
            <person name="Spatafora J."/>
            <person name="Crous P."/>
            <person name="Grigoriev I."/>
        </authorList>
    </citation>
    <scope>NUCLEOTIDE SEQUENCE</scope>
    <source>
        <strain evidence="4 6">CBS 304.34</strain>
    </source>
</reference>
<evidence type="ECO:0000256" key="1">
    <source>
        <dbReference type="ARBA" id="ARBA00022737"/>
    </source>
</evidence>
<feature type="repeat" description="ANK" evidence="3">
    <location>
        <begin position="24"/>
        <end position="57"/>
    </location>
</feature>
<dbReference type="GeneID" id="54468105"/>
<evidence type="ECO:0000313" key="6">
    <source>
        <dbReference type="RefSeq" id="XP_033579083.1"/>
    </source>
</evidence>
<dbReference type="SUPFAM" id="SSF48403">
    <property type="entry name" value="Ankyrin repeat"/>
    <property type="match status" value="1"/>
</dbReference>
<dbReference type="Gene3D" id="1.25.40.20">
    <property type="entry name" value="Ankyrin repeat-containing domain"/>
    <property type="match status" value="2"/>
</dbReference>
<sequence length="147" mass="16074">MKNRYDVVEMLLNQGAEPNAQDINGGTALHRTIWEGDNHMIVCVLCDKGANVNGTDTEGRAPLFVAALQGNTRCVKALLDRGADVHLFKKDPKWSKCAIHIAARKGHDEIIRLLVKAGADVEVPDPIEGWTPLHEASYGGTPKRARL</sequence>
<evidence type="ECO:0000313" key="4">
    <source>
        <dbReference type="EMBL" id="KAF2812119.1"/>
    </source>
</evidence>
<dbReference type="RefSeq" id="XP_033579083.1">
    <property type="nucleotide sequence ID" value="XM_033727212.1"/>
</dbReference>
<evidence type="ECO:0000256" key="2">
    <source>
        <dbReference type="ARBA" id="ARBA00023043"/>
    </source>
</evidence>
<organism evidence="4">
    <name type="scientific">Mytilinidion resinicola</name>
    <dbReference type="NCBI Taxonomy" id="574789"/>
    <lineage>
        <taxon>Eukaryota</taxon>
        <taxon>Fungi</taxon>
        <taxon>Dikarya</taxon>
        <taxon>Ascomycota</taxon>
        <taxon>Pezizomycotina</taxon>
        <taxon>Dothideomycetes</taxon>
        <taxon>Pleosporomycetidae</taxon>
        <taxon>Mytilinidiales</taxon>
        <taxon>Mytilinidiaceae</taxon>
        <taxon>Mytilinidion</taxon>
    </lineage>
</organism>
<proteinExistence type="predicted"/>
<dbReference type="Proteomes" id="UP000504636">
    <property type="component" value="Unplaced"/>
</dbReference>
<dbReference type="EMBL" id="MU003697">
    <property type="protein sequence ID" value="KAF2812119.1"/>
    <property type="molecule type" value="Genomic_DNA"/>
</dbReference>
<dbReference type="AlphaFoldDB" id="A0A6A6YUC0"/>
<reference evidence="6" key="3">
    <citation type="submission" date="2025-04" db="UniProtKB">
        <authorList>
            <consortium name="RefSeq"/>
        </authorList>
    </citation>
    <scope>IDENTIFICATION</scope>
    <source>
        <strain evidence="6">CBS 304.34</strain>
    </source>
</reference>
<dbReference type="PANTHER" id="PTHR24198:SF165">
    <property type="entry name" value="ANKYRIN REPEAT-CONTAINING PROTEIN-RELATED"/>
    <property type="match status" value="1"/>
</dbReference>
<gene>
    <name evidence="4 6" type="ORF">BDZ99DRAFT_557868</name>
</gene>
<evidence type="ECO:0000256" key="3">
    <source>
        <dbReference type="PROSITE-ProRule" id="PRU00023"/>
    </source>
</evidence>
<dbReference type="PROSITE" id="PS50297">
    <property type="entry name" value="ANK_REP_REGION"/>
    <property type="match status" value="3"/>
</dbReference>
<feature type="repeat" description="ANK" evidence="3">
    <location>
        <begin position="58"/>
        <end position="90"/>
    </location>
</feature>
<keyword evidence="5" id="KW-1185">Reference proteome</keyword>
<dbReference type="InterPro" id="IPR036770">
    <property type="entry name" value="Ankyrin_rpt-contain_sf"/>
</dbReference>
<protein>
    <submittedName>
        <fullName evidence="4 6">Ankyrin</fullName>
    </submittedName>
</protein>
<keyword evidence="1" id="KW-0677">Repeat</keyword>
<accession>A0A6A6YUC0</accession>
<dbReference type="Pfam" id="PF12796">
    <property type="entry name" value="Ank_2"/>
    <property type="match status" value="1"/>
</dbReference>
<dbReference type="PANTHER" id="PTHR24198">
    <property type="entry name" value="ANKYRIN REPEAT AND PROTEIN KINASE DOMAIN-CONTAINING PROTEIN"/>
    <property type="match status" value="1"/>
</dbReference>
<dbReference type="InterPro" id="IPR002110">
    <property type="entry name" value="Ankyrin_rpt"/>
</dbReference>